<name>A0A450UPH8_9GAMM</name>
<dbReference type="EMBL" id="CAADFF010000058">
    <property type="protein sequence ID" value="VFJ94438.1"/>
    <property type="molecule type" value="Genomic_DNA"/>
</dbReference>
<proteinExistence type="predicted"/>
<sequence length="190" mass="21837">MKKHDCDHHLVIGNGFATANDEASASVEEIDSYKGKTGKTITLMEIDDLARLIRIASSKRIGGLSRLRDLFWDCVTPEESKQWVDDLNAEKMEDWPYREILWTIWERAGKRPDTAIEYSAVMTALEYRDPPIDISKKDLIECCRSVQFLVPEAVFAHDNTVEIERRPDLILEDMAAVGKYPEKERNTIHI</sequence>
<dbReference type="EMBL" id="CAADFH010000007">
    <property type="protein sequence ID" value="VFJ89272.1"/>
    <property type="molecule type" value="Genomic_DNA"/>
</dbReference>
<evidence type="ECO:0000313" key="2">
    <source>
        <dbReference type="EMBL" id="VFJ94438.1"/>
    </source>
</evidence>
<dbReference type="AlphaFoldDB" id="A0A450UPH8"/>
<accession>A0A450UPH8</accession>
<gene>
    <name evidence="1" type="ORF">BECKLFY1418A_GA0070994_10079</name>
    <name evidence="2" type="ORF">BECKLFY1418B_GA0070995_105810</name>
</gene>
<evidence type="ECO:0000313" key="1">
    <source>
        <dbReference type="EMBL" id="VFJ89272.1"/>
    </source>
</evidence>
<reference evidence="2" key="1">
    <citation type="submission" date="2019-02" db="EMBL/GenBank/DDBJ databases">
        <authorList>
            <person name="Gruber-Vodicka R. H."/>
            <person name="Seah K. B. B."/>
        </authorList>
    </citation>
    <scope>NUCLEOTIDE SEQUENCE</scope>
    <source>
        <strain evidence="1">BECK_M6</strain>
        <strain evidence="2">BECK_M7</strain>
    </source>
</reference>
<protein>
    <submittedName>
        <fullName evidence="2">Uncharacterized protein</fullName>
    </submittedName>
</protein>
<organism evidence="2">
    <name type="scientific">Candidatus Kentrum sp. LFY</name>
    <dbReference type="NCBI Taxonomy" id="2126342"/>
    <lineage>
        <taxon>Bacteria</taxon>
        <taxon>Pseudomonadati</taxon>
        <taxon>Pseudomonadota</taxon>
        <taxon>Gammaproteobacteria</taxon>
        <taxon>Candidatus Kentrum</taxon>
    </lineage>
</organism>